<accession>A0A2I1G6C7</accession>
<proteinExistence type="predicted"/>
<evidence type="ECO:0000313" key="2">
    <source>
        <dbReference type="Proteomes" id="UP000234323"/>
    </source>
</evidence>
<dbReference type="AlphaFoldDB" id="A0A2I1G6C7"/>
<name>A0A2I1G6C7_9GLOM</name>
<protein>
    <submittedName>
        <fullName evidence="1">Uncharacterized protein</fullName>
    </submittedName>
</protein>
<dbReference type="EMBL" id="LLXI01000184">
    <property type="protein sequence ID" value="PKY42172.1"/>
    <property type="molecule type" value="Genomic_DNA"/>
</dbReference>
<evidence type="ECO:0000313" key="1">
    <source>
        <dbReference type="EMBL" id="PKY42172.1"/>
    </source>
</evidence>
<gene>
    <name evidence="1" type="ORF">RhiirA4_504134</name>
</gene>
<dbReference type="Proteomes" id="UP000234323">
    <property type="component" value="Unassembled WGS sequence"/>
</dbReference>
<organism evidence="1 2">
    <name type="scientific">Rhizophagus irregularis</name>
    <dbReference type="NCBI Taxonomy" id="588596"/>
    <lineage>
        <taxon>Eukaryota</taxon>
        <taxon>Fungi</taxon>
        <taxon>Fungi incertae sedis</taxon>
        <taxon>Mucoromycota</taxon>
        <taxon>Glomeromycotina</taxon>
        <taxon>Glomeromycetes</taxon>
        <taxon>Glomerales</taxon>
        <taxon>Glomeraceae</taxon>
        <taxon>Rhizophagus</taxon>
    </lineage>
</organism>
<reference evidence="1 2" key="1">
    <citation type="submission" date="2015-10" db="EMBL/GenBank/DDBJ databases">
        <title>Genome analyses suggest a sexual origin of heterokaryosis in a supposedly ancient asexual fungus.</title>
        <authorList>
            <person name="Ropars J."/>
            <person name="Sedzielewska K."/>
            <person name="Noel J."/>
            <person name="Charron P."/>
            <person name="Farinelli L."/>
            <person name="Marton T."/>
            <person name="Kruger M."/>
            <person name="Pelin A."/>
            <person name="Brachmann A."/>
            <person name="Corradi N."/>
        </authorList>
    </citation>
    <scope>NUCLEOTIDE SEQUENCE [LARGE SCALE GENOMIC DNA]</scope>
    <source>
        <strain evidence="1 2">A4</strain>
    </source>
</reference>
<comment type="caution">
    <text evidence="1">The sequence shown here is derived from an EMBL/GenBank/DDBJ whole genome shotgun (WGS) entry which is preliminary data.</text>
</comment>
<sequence>VQDPKHVKKTARNQTFSGVRHISLGIDTVRYDQLFELAHQSQHFLLKRNVLNVDKQDDRTVLRTFIQIL</sequence>
<keyword evidence="2" id="KW-1185">Reference proteome</keyword>
<feature type="non-terminal residue" evidence="1">
    <location>
        <position position="1"/>
    </location>
</feature>